<keyword evidence="1" id="KW-0812">Transmembrane</keyword>
<dbReference type="Pfam" id="PF04964">
    <property type="entry name" value="Flp_Fap"/>
    <property type="match status" value="1"/>
</dbReference>
<evidence type="ECO:0000313" key="2">
    <source>
        <dbReference type="EMBL" id="MDY4380427.1"/>
    </source>
</evidence>
<keyword evidence="1" id="KW-1133">Transmembrane helix</keyword>
<evidence type="ECO:0000256" key="1">
    <source>
        <dbReference type="SAM" id="Phobius"/>
    </source>
</evidence>
<gene>
    <name evidence="2" type="ORF">SOV92_21915</name>
</gene>
<organism evidence="2 3">
    <name type="scientific">Pectobacterium brasiliense</name>
    <dbReference type="NCBI Taxonomy" id="180957"/>
    <lineage>
        <taxon>Bacteria</taxon>
        <taxon>Pseudomonadati</taxon>
        <taxon>Pseudomonadota</taxon>
        <taxon>Gammaproteobacteria</taxon>
        <taxon>Enterobacterales</taxon>
        <taxon>Pectobacteriaceae</taxon>
        <taxon>Pectobacterium</taxon>
    </lineage>
</organism>
<reference evidence="2" key="1">
    <citation type="submission" date="2023-11" db="EMBL/GenBank/DDBJ databases">
        <title>Comparative genomics revealed phylogeny of phytopathogenic Pectobacterium aroidearum based on whole-genome sequencing and function of putative horizontal acquire islands in P. aroidearum PccS1.</title>
        <authorList>
            <person name="Fan J."/>
            <person name="Yang L."/>
        </authorList>
    </citation>
    <scope>NUCLEOTIDE SEQUENCE</scope>
    <source>
        <strain evidence="2">NJAU140</strain>
    </source>
</reference>
<keyword evidence="1" id="KW-0472">Membrane</keyword>
<dbReference type="Proteomes" id="UP001269968">
    <property type="component" value="Unassembled WGS sequence"/>
</dbReference>
<feature type="transmembrane region" description="Helical" evidence="1">
    <location>
        <begin position="20"/>
        <end position="45"/>
    </location>
</feature>
<dbReference type="EMBL" id="JAXHOZ010000091">
    <property type="protein sequence ID" value="MDY4380427.1"/>
    <property type="molecule type" value="Genomic_DNA"/>
</dbReference>
<dbReference type="AlphaFoldDB" id="A0AAQ3I6M3"/>
<accession>A0AAQ3I6M3</accession>
<sequence length="73" mass="7974">MEFKFRSFLSNESGATAIEYGILAALIATAMSFIFGDSGIFINALNDKFDETHQIIRSCGTDKPGVSCFTVEK</sequence>
<dbReference type="InterPro" id="IPR007047">
    <property type="entry name" value="Flp_Fap"/>
</dbReference>
<comment type="caution">
    <text evidence="2">The sequence shown here is derived from an EMBL/GenBank/DDBJ whole genome shotgun (WGS) entry which is preliminary data.</text>
</comment>
<name>A0AAQ3I6M3_9GAMM</name>
<protein>
    <submittedName>
        <fullName evidence="2">Flp family type IVb pilin</fullName>
    </submittedName>
</protein>
<dbReference type="RefSeq" id="WP_039498689.1">
    <property type="nucleotide sequence ID" value="NZ_CP113504.1"/>
</dbReference>
<evidence type="ECO:0000313" key="3">
    <source>
        <dbReference type="Proteomes" id="UP001269968"/>
    </source>
</evidence>
<proteinExistence type="predicted"/>